<protein>
    <submittedName>
        <fullName evidence="2">Peptidase S41</fullName>
    </submittedName>
</protein>
<keyword evidence="3" id="KW-1185">Reference proteome</keyword>
<dbReference type="Proteomes" id="UP001198901">
    <property type="component" value="Unassembled WGS sequence"/>
</dbReference>
<reference evidence="3" key="1">
    <citation type="submission" date="2023-07" db="EMBL/GenBank/DDBJ databases">
        <authorList>
            <person name="Yue Y."/>
        </authorList>
    </citation>
    <scope>NUCLEOTIDE SEQUENCE [LARGE SCALE GENOMIC DNA]</scope>
    <source>
        <strain evidence="3">D23</strain>
    </source>
</reference>
<sequence>MNKPKFISVMSFKHLLVIITGFISLLSSAQKFSKEDVLADLNYLKSSLEETHFNLYSHTSKAEFEQNYLAVQKEIQKDSFSLMEVTNLYQQVVTKANNAHTRIPFPIPSYIKFFKSGGLIFPLEVAIENGKVLIRKNWSSNSDIKIGSELKRINGLSIEQVLEKIYPQIAAESVYFKHALIESFTLPRYYWQVFGEQKSFEIEILKNGKITPLELEAIKALEDYEMRREDIIKKDWELKLLPNAGYLRPGELSGDLDNYKKFIDSAFAEINSKNYNNLIIDLRNNSGGDDPFSDYLVSYIADKPFRWNSKFQVKSSRVLKEDILKNKDTTQPYMKWILSIKNGEISNYDFGFYKPQPKVKRFRGNVYVLVNRHSYSQSTVAAAQIQDYKFGVIVGEETAEHPNLLASIFSYNLPNTNIQVDISKGKIYRVSGMDNGKGVIPSIVIKDHLLDTNDEILNGVLRLIENKS</sequence>
<dbReference type="PANTHER" id="PTHR32060:SF22">
    <property type="entry name" value="CARBOXYL-TERMINAL-PROCESSING PEPTIDASE 3, CHLOROPLASTIC"/>
    <property type="match status" value="1"/>
</dbReference>
<dbReference type="RefSeq" id="WP_224526156.1">
    <property type="nucleotide sequence ID" value="NZ_JAIUJR010000002.1"/>
</dbReference>
<comment type="caution">
    <text evidence="2">The sequence shown here is derived from an EMBL/GenBank/DDBJ whole genome shotgun (WGS) entry which is preliminary data.</text>
</comment>
<evidence type="ECO:0000259" key="1">
    <source>
        <dbReference type="Pfam" id="PF03572"/>
    </source>
</evidence>
<accession>A0ABS7XRP8</accession>
<proteinExistence type="predicted"/>
<evidence type="ECO:0000313" key="3">
    <source>
        <dbReference type="Proteomes" id="UP001198901"/>
    </source>
</evidence>
<dbReference type="Gene3D" id="3.90.226.10">
    <property type="entry name" value="2-enoyl-CoA Hydratase, Chain A, domain 1"/>
    <property type="match status" value="1"/>
</dbReference>
<gene>
    <name evidence="2" type="ORF">LBU54_03860</name>
</gene>
<dbReference type="SUPFAM" id="SSF52096">
    <property type="entry name" value="ClpP/crotonase"/>
    <property type="match status" value="1"/>
</dbReference>
<dbReference type="PANTHER" id="PTHR32060">
    <property type="entry name" value="TAIL-SPECIFIC PROTEASE"/>
    <property type="match status" value="1"/>
</dbReference>
<dbReference type="InterPro" id="IPR029045">
    <property type="entry name" value="ClpP/crotonase-like_dom_sf"/>
</dbReference>
<dbReference type="Pfam" id="PF03572">
    <property type="entry name" value="Peptidase_S41"/>
    <property type="match status" value="1"/>
</dbReference>
<organism evidence="2 3">
    <name type="scientific">Winogradskyella alexanderae</name>
    <dbReference type="NCBI Taxonomy" id="2877123"/>
    <lineage>
        <taxon>Bacteria</taxon>
        <taxon>Pseudomonadati</taxon>
        <taxon>Bacteroidota</taxon>
        <taxon>Flavobacteriia</taxon>
        <taxon>Flavobacteriales</taxon>
        <taxon>Flavobacteriaceae</taxon>
        <taxon>Winogradskyella</taxon>
    </lineage>
</organism>
<dbReference type="InterPro" id="IPR005151">
    <property type="entry name" value="Tail-specific_protease"/>
</dbReference>
<name>A0ABS7XRP8_9FLAO</name>
<feature type="domain" description="Tail specific protease" evidence="1">
    <location>
        <begin position="245"/>
        <end position="444"/>
    </location>
</feature>
<evidence type="ECO:0000313" key="2">
    <source>
        <dbReference type="EMBL" id="MCA0131706.1"/>
    </source>
</evidence>
<dbReference type="EMBL" id="JAIUJR010000002">
    <property type="protein sequence ID" value="MCA0131706.1"/>
    <property type="molecule type" value="Genomic_DNA"/>
</dbReference>